<organism evidence="1 2">
    <name type="scientific">Pseudoalteromonas tunicata D2</name>
    <dbReference type="NCBI Taxonomy" id="87626"/>
    <lineage>
        <taxon>Bacteria</taxon>
        <taxon>Pseudomonadati</taxon>
        <taxon>Pseudomonadota</taxon>
        <taxon>Gammaproteobacteria</taxon>
        <taxon>Alteromonadales</taxon>
        <taxon>Pseudoalteromonadaceae</taxon>
        <taxon>Pseudoalteromonas</taxon>
    </lineage>
</organism>
<evidence type="ECO:0000313" key="1">
    <source>
        <dbReference type="EMBL" id="EAR26903.1"/>
    </source>
</evidence>
<dbReference type="STRING" id="87626.PTD2_09993"/>
<dbReference type="eggNOG" id="ENOG502Z9I7">
    <property type="taxonomic scope" value="Bacteria"/>
</dbReference>
<sequence length="580" mass="64091">MEFELIMKKALIAIAIITAGVTTYLYQQQSEPQHNVQLPTMNELAFVPADTLLFFGQLQAFPIKNYLTYFNFGQTESQRAALEYDLLETEEPSGIFFANLMQQYSQAVASPELFTQTFGLNDEVKGLFYTVGLLPVIRYEIAKPEALWQMLATAEKESGLVGKKETIQGLEVVKYELVNQDGQSLELVVAVQHGWATITFNSSFNEPADLLQALALEKPKSSLAQTDTLQAITSRHQLDGKSVGFFNHEALINGLTGKENNLFSQMLNRVSQNQLDTEMAQMRSPACQADFATIASNWPRTVFGSEKLVIEADEIVMRTKMVVESQSSVLKSLASIRGFLPDFTQSAEQKMLSFALGVDVAKVSPALTNIWTEFTEAKYSCQPLVDMQQEAKQNNPMMLTMMTSMATGVKGVSASLLDLQLSQQQGEPQFDKLDALVTVSANNPIALFNSVKGFYAPLMEVSLPADGSSIMLGEYLDLPFGLAKSIQLAAKGEHLVLFKGEKAEKLADSLSKQDLTANGFNNFAMDYQALFGAVFTLIEESGEEIPPEFAALKDLNMQLYFDTDFTDQGIEMVSEISSKK</sequence>
<reference evidence="1 2" key="1">
    <citation type="submission" date="2006-02" db="EMBL/GenBank/DDBJ databases">
        <authorList>
            <person name="Moran M.A."/>
            <person name="Kjelleberg S."/>
            <person name="Egan S."/>
            <person name="Saunders N."/>
            <person name="Thomas T."/>
            <person name="Ferriera S."/>
            <person name="Johnson J."/>
            <person name="Kravitz S."/>
            <person name="Halpern A."/>
            <person name="Remington K."/>
            <person name="Beeson K."/>
            <person name="Tran B."/>
            <person name="Rogers Y.-H."/>
            <person name="Friedman R."/>
            <person name="Venter J.C."/>
        </authorList>
    </citation>
    <scope>NUCLEOTIDE SEQUENCE [LARGE SCALE GENOMIC DNA]</scope>
    <source>
        <strain evidence="1 2">D2</strain>
    </source>
</reference>
<keyword evidence="2" id="KW-1185">Reference proteome</keyword>
<proteinExistence type="predicted"/>
<dbReference type="EMBL" id="AAOH01000008">
    <property type="protein sequence ID" value="EAR26903.1"/>
    <property type="molecule type" value="Genomic_DNA"/>
</dbReference>
<name>A4CE91_9GAMM</name>
<dbReference type="AlphaFoldDB" id="A4CE91"/>
<comment type="caution">
    <text evidence="1">The sequence shown here is derived from an EMBL/GenBank/DDBJ whole genome shotgun (WGS) entry which is preliminary data.</text>
</comment>
<gene>
    <name evidence="1" type="ORF">PTD2_09993</name>
</gene>
<dbReference type="HOGENOM" id="CLU_025721_0_0_6"/>
<evidence type="ECO:0000313" key="2">
    <source>
        <dbReference type="Proteomes" id="UP000006201"/>
    </source>
</evidence>
<dbReference type="Proteomes" id="UP000006201">
    <property type="component" value="Unassembled WGS sequence"/>
</dbReference>
<protein>
    <submittedName>
        <fullName evidence="1">Uncharacterized protein</fullName>
    </submittedName>
</protein>
<accession>A4CE91</accession>